<reference evidence="11" key="1">
    <citation type="submission" date="2025-08" db="UniProtKB">
        <authorList>
            <consortium name="Ensembl"/>
        </authorList>
    </citation>
    <scope>IDENTIFICATION</scope>
</reference>
<evidence type="ECO:0000256" key="9">
    <source>
        <dbReference type="RuleBase" id="RU361189"/>
    </source>
</evidence>
<evidence type="ECO:0000256" key="6">
    <source>
        <dbReference type="ARBA" id="ARBA00022989"/>
    </source>
</evidence>
<evidence type="ECO:0000313" key="11">
    <source>
        <dbReference type="Ensembl" id="ENSPCEP00000019044.1"/>
    </source>
</evidence>
<keyword evidence="7 9" id="KW-0406">Ion transport</keyword>
<dbReference type="AlphaFoldDB" id="A0A8C8SHL6"/>
<proteinExistence type="inferred from homology"/>
<feature type="transmembrane region" description="Helical" evidence="9">
    <location>
        <begin position="410"/>
        <end position="435"/>
    </location>
</feature>
<feature type="transmembrane region" description="Helical" evidence="9">
    <location>
        <begin position="549"/>
        <end position="571"/>
    </location>
</feature>
<dbReference type="GO" id="GO:0046961">
    <property type="term" value="F:proton-transporting ATPase activity, rotational mechanism"/>
    <property type="evidence" value="ECO:0007669"/>
    <property type="project" value="InterPro"/>
</dbReference>
<keyword evidence="3 9" id="KW-0813">Transport</keyword>
<name>A0A8C8SHL6_9SAUR</name>
<feature type="transmembrane region" description="Helical" evidence="9">
    <location>
        <begin position="578"/>
        <end position="606"/>
    </location>
</feature>
<evidence type="ECO:0000256" key="2">
    <source>
        <dbReference type="ARBA" id="ARBA00009904"/>
    </source>
</evidence>
<dbReference type="InterPro" id="IPR002490">
    <property type="entry name" value="V-ATPase_116kDa_su"/>
</dbReference>
<dbReference type="GO" id="GO:0005886">
    <property type="term" value="C:plasma membrane"/>
    <property type="evidence" value="ECO:0007669"/>
    <property type="project" value="TreeGrafter"/>
</dbReference>
<organism evidence="11 12">
    <name type="scientific">Pelusios castaneus</name>
    <name type="common">West African mud turtle</name>
    <dbReference type="NCBI Taxonomy" id="367368"/>
    <lineage>
        <taxon>Eukaryota</taxon>
        <taxon>Metazoa</taxon>
        <taxon>Chordata</taxon>
        <taxon>Craniata</taxon>
        <taxon>Vertebrata</taxon>
        <taxon>Euteleostomi</taxon>
        <taxon>Archelosauria</taxon>
        <taxon>Testudinata</taxon>
        <taxon>Testudines</taxon>
        <taxon>Pleurodira</taxon>
        <taxon>Pelomedusidae</taxon>
        <taxon>Pelusios</taxon>
    </lineage>
</organism>
<comment type="subcellular location">
    <subcellularLocation>
        <location evidence="1">Membrane</location>
        <topology evidence="1">Multi-pass membrane protein</topology>
    </subcellularLocation>
</comment>
<evidence type="ECO:0000256" key="3">
    <source>
        <dbReference type="ARBA" id="ARBA00022448"/>
    </source>
</evidence>
<evidence type="ECO:0000256" key="7">
    <source>
        <dbReference type="ARBA" id="ARBA00023065"/>
    </source>
</evidence>
<evidence type="ECO:0000256" key="4">
    <source>
        <dbReference type="ARBA" id="ARBA00022692"/>
    </source>
</evidence>
<dbReference type="Proteomes" id="UP000694393">
    <property type="component" value="Unplaced"/>
</dbReference>
<evidence type="ECO:0000256" key="8">
    <source>
        <dbReference type="ARBA" id="ARBA00023136"/>
    </source>
</evidence>
<evidence type="ECO:0000256" key="5">
    <source>
        <dbReference type="ARBA" id="ARBA00022781"/>
    </source>
</evidence>
<comment type="function">
    <text evidence="9">Essential component of the vacuolar proton pump (V-ATPase), a multimeric enzyme that catalyzes the translocation of protons across the membranes. Required for assembly and activity of the V-ATPase.</text>
</comment>
<dbReference type="PANTHER" id="PTHR11629:SF22">
    <property type="entry name" value="V-TYPE PROTON ATPASE 116 KDA SUBUNIT A 2"/>
    <property type="match status" value="1"/>
</dbReference>
<sequence>MGSLFRSETVCLAQLFLQAGSAYECLGELGERGLAEFRDLNPSVSVFQRKFVGEVKKCEEMERILGFLVQEIKKADIPLPEGDAAPAAPQLKHVLEIQEQLQKLETELREVTKNKEKLKKNLLELTEYTYMLRVTQAFVKRPVEHESCLHANYEEFPSLENDPLVDYTCMYRLGAKLGFISGLVHQAKIEAFEKMLWRVCKGYTILTYAELNECLEDPDTGEITKWFVFLISFWGEQIGQKVKKICDCYHCHVYPYPVTTEERREVIEGLNVRIQDLHMVLHKTEDYLRQVLCKASESIYTWVIQVKKMKAIYHVLNQCSFDVTNKCLIAEVWCPVADLQNLHRALEEGSRKSGAAISSFVNTIPTKETPPTLIRTNKFTSGFQNIVDAYGVGNYREVNPALYTIITFPFLFAVMFGDFGHGFIIFLFALLMVLYEKHPRLLRSQDEIMKTFFEGRYIILLMGLFSVYTGLIYNDCFSKSLNIFGSGWSISAMFKQNIWRLDDLKSNRFLTLDPNVTGVFNGIYPLGIDPIWNLASNRLSFLNSFKMKMSVIFGVTHMTFGVILGVFNHLYFRKWNNIYLVFVPELLFMLCIFGYLVFMIIFKWLAYSAENSRSAPSILIQFINMFLFPTSGVDTLYTGQVILQRFLFIVALLSVPVMLFGKPLYLYWLHNGGRGMGTYRNGYRLVRKDSEEELTLLRSHDVEEGSSPSDSGHREGDGEEFNFADVFMNQTIHTIEYCLGCISNTASYLRLWALSLAHAQLSEVLWEMIMRVGLRVDAAYGIFLLVPVLAFFAVLTVFILLVMEGLSAFLHAVRLHWVEFQNKFYTGGGYKFTPFSFKHIFLHFNKDDIA</sequence>
<evidence type="ECO:0000256" key="1">
    <source>
        <dbReference type="ARBA" id="ARBA00004141"/>
    </source>
</evidence>
<feature type="transmembrane region" description="Helical" evidence="9">
    <location>
        <begin position="778"/>
        <end position="802"/>
    </location>
</feature>
<dbReference type="GO" id="GO:0007035">
    <property type="term" value="P:vacuolar acidification"/>
    <property type="evidence" value="ECO:0007669"/>
    <property type="project" value="TreeGrafter"/>
</dbReference>
<reference evidence="11" key="2">
    <citation type="submission" date="2025-09" db="UniProtKB">
        <authorList>
            <consortium name="Ensembl"/>
        </authorList>
    </citation>
    <scope>IDENTIFICATION</scope>
</reference>
<protein>
    <recommendedName>
        <fullName evidence="9">V-type proton ATPase subunit a</fullName>
    </recommendedName>
</protein>
<keyword evidence="5 9" id="KW-0375">Hydrogen ion transport</keyword>
<feature type="transmembrane region" description="Helical" evidence="9">
    <location>
        <begin position="456"/>
        <end position="473"/>
    </location>
</feature>
<comment type="similarity">
    <text evidence="2 9">Belongs to the V-ATPase 116 kDa subunit family.</text>
</comment>
<keyword evidence="4 9" id="KW-0812">Transmembrane</keyword>
<keyword evidence="6 9" id="KW-1133">Transmembrane helix</keyword>
<dbReference type="PANTHER" id="PTHR11629">
    <property type="entry name" value="VACUOLAR PROTON ATPASES"/>
    <property type="match status" value="1"/>
</dbReference>
<evidence type="ECO:0000256" key="10">
    <source>
        <dbReference type="SAM" id="Coils"/>
    </source>
</evidence>
<keyword evidence="8 9" id="KW-0472">Membrane</keyword>
<keyword evidence="12" id="KW-1185">Reference proteome</keyword>
<dbReference type="PIRSF" id="PIRSF001293">
    <property type="entry name" value="ATP6V0A1"/>
    <property type="match status" value="1"/>
</dbReference>
<evidence type="ECO:0000313" key="12">
    <source>
        <dbReference type="Proteomes" id="UP000694393"/>
    </source>
</evidence>
<accession>A0A8C8SHL6</accession>
<dbReference type="InterPro" id="IPR026028">
    <property type="entry name" value="V-type_ATPase_116kDa_su_euka"/>
</dbReference>
<feature type="transmembrane region" description="Helical" evidence="9">
    <location>
        <begin position="646"/>
        <end position="668"/>
    </location>
</feature>
<dbReference type="Ensembl" id="ENSPCET00000019693.1">
    <property type="protein sequence ID" value="ENSPCEP00000019044.1"/>
    <property type="gene ID" value="ENSPCEG00000014826.1"/>
</dbReference>
<feature type="coiled-coil region" evidence="10">
    <location>
        <begin position="94"/>
        <end position="128"/>
    </location>
</feature>
<dbReference type="GO" id="GO:0000220">
    <property type="term" value="C:vacuolar proton-transporting V-type ATPase, V0 domain"/>
    <property type="evidence" value="ECO:0007669"/>
    <property type="project" value="InterPro"/>
</dbReference>
<keyword evidence="10" id="KW-0175">Coiled coil</keyword>
<dbReference type="Pfam" id="PF01496">
    <property type="entry name" value="V_ATPase_I"/>
    <property type="match status" value="1"/>
</dbReference>
<dbReference type="GO" id="GO:0051117">
    <property type="term" value="F:ATPase binding"/>
    <property type="evidence" value="ECO:0007669"/>
    <property type="project" value="TreeGrafter"/>
</dbReference>